<sequence>MYLKQEELKATYYKKAEAMDAADVSTYLARANSYAQGIIGGPLPEKHVDDGLKAAVAMAFEILAKDETGAQIDEANGNITQAAPEGYFTRRVYKGDNPFKTVDTMLLPYAALYDQLQKPNNDNGVRFF</sequence>
<evidence type="ECO:0000313" key="1">
    <source>
        <dbReference type="EMBL" id="AYP68443.1"/>
    </source>
</evidence>
<organism evidence="1 2">
    <name type="scientific">Bacillus phage vB_BboS-125</name>
    <dbReference type="NCBI Taxonomy" id="2419618"/>
    <lineage>
        <taxon>Viruses</taxon>
        <taxon>Duplodnaviria</taxon>
        <taxon>Heunggongvirae</taxon>
        <taxon>Uroviricota</taxon>
        <taxon>Caudoviricetes</taxon>
        <taxon>Elmenteitavirus</taxon>
        <taxon>Elmenteitavirus ev125</taxon>
    </lineage>
</organism>
<protein>
    <submittedName>
        <fullName evidence="1">Uncharacterized protein</fullName>
    </submittedName>
</protein>
<proteinExistence type="predicted"/>
<gene>
    <name evidence="1" type="ORF">BboS125_00074</name>
</gene>
<accession>A0A3G3BW02</accession>
<dbReference type="Proteomes" id="UP000275028">
    <property type="component" value="Segment"/>
</dbReference>
<evidence type="ECO:0000313" key="2">
    <source>
        <dbReference type="Proteomes" id="UP000275028"/>
    </source>
</evidence>
<dbReference type="EMBL" id="MH884509">
    <property type="protein sequence ID" value="AYP68443.1"/>
    <property type="molecule type" value="Genomic_DNA"/>
</dbReference>
<keyword evidence="2" id="KW-1185">Reference proteome</keyword>
<name>A0A3G3BW02_9CAUD</name>
<reference evidence="1 2" key="1">
    <citation type="submission" date="2018-09" db="EMBL/GenBank/DDBJ databases">
        <title>Comparative Genomic Analysis of Eight Novel Haloalkaliphilic Bacteriophages from Lake Elmenteita, Kenya.</title>
        <authorList>
            <person name="Akhwale J.K."/>
        </authorList>
    </citation>
    <scope>NUCLEOTIDE SEQUENCE [LARGE SCALE GENOMIC DNA]</scope>
</reference>